<sequence>MKVYTETIELKYSAHDLFKVVSNVDDYKLFIPFCVGSKVFPETRNVSSVPNDLLELPGVDSVNSETFTAELRVGFKGLNERYNSTVTTREFYKVTATSNNTKIFKTLKTVWSFIPNSLLNKETSSKQSQPISLQKDFEKSDNLAEIKGFKLDAAESKVLTIDNERLDSDKQEVRSYIPANPVMGRPNPRFAKDLGQQESDPSENNILEIANSKLNSNSVWENGSTTVKFEIEFEFNSFLYSYFSNIFFDQVCKQMIAAFIRRCQLLYDSK</sequence>
<gene>
    <name evidence="5" type="ORF">AYI68_g7031</name>
</gene>
<organism evidence="5 6">
    <name type="scientific">Smittium mucronatum</name>
    <dbReference type="NCBI Taxonomy" id="133383"/>
    <lineage>
        <taxon>Eukaryota</taxon>
        <taxon>Fungi</taxon>
        <taxon>Fungi incertae sedis</taxon>
        <taxon>Zoopagomycota</taxon>
        <taxon>Kickxellomycotina</taxon>
        <taxon>Harpellomycetes</taxon>
        <taxon>Harpellales</taxon>
        <taxon>Legeriomycetaceae</taxon>
        <taxon>Smittium</taxon>
    </lineage>
</organism>
<dbReference type="InterPro" id="IPR005031">
    <property type="entry name" value="COQ10_START"/>
</dbReference>
<dbReference type="InterPro" id="IPR044996">
    <property type="entry name" value="COQ10-like"/>
</dbReference>
<dbReference type="GO" id="GO:0045333">
    <property type="term" value="P:cellular respiration"/>
    <property type="evidence" value="ECO:0007669"/>
    <property type="project" value="InterPro"/>
</dbReference>
<reference evidence="5 6" key="1">
    <citation type="journal article" date="2016" name="Mol. Biol. Evol.">
        <title>Genome-Wide Survey of Gut Fungi (Harpellales) Reveals the First Horizontally Transferred Ubiquitin Gene from a Mosquito Host.</title>
        <authorList>
            <person name="Wang Y."/>
            <person name="White M.M."/>
            <person name="Kvist S."/>
            <person name="Moncalvo J.M."/>
        </authorList>
    </citation>
    <scope>NUCLEOTIDE SEQUENCE [LARGE SCALE GENOMIC DNA]</scope>
    <source>
        <strain evidence="5 6">ALG-7-W6</strain>
    </source>
</reference>
<comment type="subunit">
    <text evidence="2">Interacts with coenzyme Q.</text>
</comment>
<dbReference type="InterPro" id="IPR023393">
    <property type="entry name" value="START-like_dom_sf"/>
</dbReference>
<keyword evidence="6" id="KW-1185">Reference proteome</keyword>
<dbReference type="OrthoDB" id="292693at2759"/>
<evidence type="ECO:0000256" key="3">
    <source>
        <dbReference type="ARBA" id="ARBA00024947"/>
    </source>
</evidence>
<evidence type="ECO:0000256" key="2">
    <source>
        <dbReference type="ARBA" id="ARBA00011814"/>
    </source>
</evidence>
<comment type="function">
    <text evidence="3">Required for the function of coenzyme Q in the respiratory chain. May serve as a chaperone or may be involved in the transport of Q6 from its site of synthesis to the catalytic sites of the respiratory complexes.</text>
</comment>
<evidence type="ECO:0000313" key="6">
    <source>
        <dbReference type="Proteomes" id="UP000187455"/>
    </source>
</evidence>
<comment type="caution">
    <text evidence="5">The sequence shown here is derived from an EMBL/GenBank/DDBJ whole genome shotgun (WGS) entry which is preliminary data.</text>
</comment>
<dbReference type="GO" id="GO:0005739">
    <property type="term" value="C:mitochondrion"/>
    <property type="evidence" value="ECO:0007669"/>
    <property type="project" value="TreeGrafter"/>
</dbReference>
<evidence type="ECO:0000256" key="1">
    <source>
        <dbReference type="ARBA" id="ARBA00006885"/>
    </source>
</evidence>
<dbReference type="Proteomes" id="UP000187455">
    <property type="component" value="Unassembled WGS sequence"/>
</dbReference>
<feature type="domain" description="Coenzyme Q-binding protein COQ10 START" evidence="4">
    <location>
        <begin position="11"/>
        <end position="259"/>
    </location>
</feature>
<dbReference type="AlphaFoldDB" id="A0A1R0GPU3"/>
<evidence type="ECO:0000259" key="4">
    <source>
        <dbReference type="Pfam" id="PF03364"/>
    </source>
</evidence>
<dbReference type="EMBL" id="LSSL01005325">
    <property type="protein sequence ID" value="OLY78909.1"/>
    <property type="molecule type" value="Genomic_DNA"/>
</dbReference>
<evidence type="ECO:0000313" key="5">
    <source>
        <dbReference type="EMBL" id="OLY78909.1"/>
    </source>
</evidence>
<dbReference type="GO" id="GO:0048039">
    <property type="term" value="F:ubiquinone binding"/>
    <property type="evidence" value="ECO:0007669"/>
    <property type="project" value="InterPro"/>
</dbReference>
<protein>
    <submittedName>
        <fullName evidence="5">Coenzyme Q-binding protein COQ10-like protein</fullName>
    </submittedName>
</protein>
<name>A0A1R0GPU3_9FUNG</name>
<accession>A0A1R0GPU3</accession>
<dbReference type="Pfam" id="PF03364">
    <property type="entry name" value="Polyketide_cyc"/>
    <property type="match status" value="1"/>
</dbReference>
<dbReference type="SUPFAM" id="SSF55961">
    <property type="entry name" value="Bet v1-like"/>
    <property type="match status" value="2"/>
</dbReference>
<dbReference type="STRING" id="133383.A0A1R0GPU3"/>
<comment type="similarity">
    <text evidence="1">Belongs to the COQ10 family.</text>
</comment>
<dbReference type="PANTHER" id="PTHR12901:SF10">
    <property type="entry name" value="COENZYME Q-BINDING PROTEIN COQ10, MITOCHONDRIAL"/>
    <property type="match status" value="1"/>
</dbReference>
<dbReference type="PANTHER" id="PTHR12901">
    <property type="entry name" value="SPERM PROTEIN HOMOLOG"/>
    <property type="match status" value="1"/>
</dbReference>
<proteinExistence type="inferred from homology"/>
<dbReference type="Gene3D" id="3.30.530.20">
    <property type="match status" value="2"/>
</dbReference>